<accession>A0A0K1PTS7</accession>
<comment type="similarity">
    <text evidence="2 8">Belongs to the SAICAR synthetase family.</text>
</comment>
<dbReference type="HAMAP" id="MF_00137">
    <property type="entry name" value="SAICAR_synth"/>
    <property type="match status" value="1"/>
</dbReference>
<dbReference type="STRING" id="1391654.AKJ09_03586"/>
<evidence type="ECO:0000256" key="4">
    <source>
        <dbReference type="ARBA" id="ARBA00022741"/>
    </source>
</evidence>
<dbReference type="NCBIfam" id="NF009251">
    <property type="entry name" value="PRK12607.1"/>
    <property type="match status" value="1"/>
</dbReference>
<evidence type="ECO:0000256" key="2">
    <source>
        <dbReference type="ARBA" id="ARBA00010190"/>
    </source>
</evidence>
<dbReference type="EC" id="6.3.2.6" evidence="8"/>
<dbReference type="InterPro" id="IPR018236">
    <property type="entry name" value="SAICAR_synthetase_CS"/>
</dbReference>
<dbReference type="GO" id="GO:0005524">
    <property type="term" value="F:ATP binding"/>
    <property type="evidence" value="ECO:0007669"/>
    <property type="project" value="UniProtKB-KW"/>
</dbReference>
<dbReference type="Proteomes" id="UP000064967">
    <property type="component" value="Chromosome"/>
</dbReference>
<gene>
    <name evidence="8" type="primary">purC</name>
    <name evidence="10" type="ORF">AKJ09_03586</name>
</gene>
<dbReference type="EMBL" id="CP012333">
    <property type="protein sequence ID" value="AKU96922.1"/>
    <property type="molecule type" value="Genomic_DNA"/>
</dbReference>
<evidence type="ECO:0000256" key="3">
    <source>
        <dbReference type="ARBA" id="ARBA00022598"/>
    </source>
</evidence>
<dbReference type="PANTHER" id="PTHR43700:SF1">
    <property type="entry name" value="PHOSPHORIBOSYLAMINOIMIDAZOLE-SUCCINOCARBOXAMIDE SYNTHASE"/>
    <property type="match status" value="1"/>
</dbReference>
<dbReference type="AlphaFoldDB" id="A0A0K1PTS7"/>
<evidence type="ECO:0000256" key="6">
    <source>
        <dbReference type="ARBA" id="ARBA00022840"/>
    </source>
</evidence>
<organism evidence="10 11">
    <name type="scientific">Labilithrix luteola</name>
    <dbReference type="NCBI Taxonomy" id="1391654"/>
    <lineage>
        <taxon>Bacteria</taxon>
        <taxon>Pseudomonadati</taxon>
        <taxon>Myxococcota</taxon>
        <taxon>Polyangia</taxon>
        <taxon>Polyangiales</taxon>
        <taxon>Labilitrichaceae</taxon>
        <taxon>Labilithrix</taxon>
    </lineage>
</organism>
<dbReference type="GO" id="GO:0004639">
    <property type="term" value="F:phosphoribosylaminoimidazolesuccinocarboxamide synthase activity"/>
    <property type="evidence" value="ECO:0007669"/>
    <property type="project" value="UniProtKB-UniRule"/>
</dbReference>
<protein>
    <recommendedName>
        <fullName evidence="8">Phosphoribosylaminoimidazole-succinocarboxamide synthase</fullName>
        <ecNumber evidence="8">6.3.2.6</ecNumber>
    </recommendedName>
    <alternativeName>
        <fullName evidence="8">SAICAR synthetase</fullName>
    </alternativeName>
</protein>
<dbReference type="GO" id="GO:0006189">
    <property type="term" value="P:'de novo' IMP biosynthetic process"/>
    <property type="evidence" value="ECO:0007669"/>
    <property type="project" value="UniProtKB-UniRule"/>
</dbReference>
<reference evidence="10 11" key="1">
    <citation type="submission" date="2015-08" db="EMBL/GenBank/DDBJ databases">
        <authorList>
            <person name="Babu N.S."/>
            <person name="Beckwith C.J."/>
            <person name="Beseler K.G."/>
            <person name="Brison A."/>
            <person name="Carone J.V."/>
            <person name="Caskin T.P."/>
            <person name="Diamond M."/>
            <person name="Durham M.E."/>
            <person name="Foxe J.M."/>
            <person name="Go M."/>
            <person name="Henderson B.A."/>
            <person name="Jones I.B."/>
            <person name="McGettigan J.A."/>
            <person name="Micheletti S.J."/>
            <person name="Nasrallah M.E."/>
            <person name="Ortiz D."/>
            <person name="Piller C.R."/>
            <person name="Privatt S.R."/>
            <person name="Schneider S.L."/>
            <person name="Sharp S."/>
            <person name="Smith T.C."/>
            <person name="Stanton J.D."/>
            <person name="Ullery H.E."/>
            <person name="Wilson R.J."/>
            <person name="Serrano M.G."/>
            <person name="Buck G."/>
            <person name="Lee V."/>
            <person name="Wang Y."/>
            <person name="Carvalho R."/>
            <person name="Voegtly L."/>
            <person name="Shi R."/>
            <person name="Duckworth R."/>
            <person name="Johnson A."/>
            <person name="Loviza R."/>
            <person name="Walstead R."/>
            <person name="Shah Z."/>
            <person name="Kiflezghi M."/>
            <person name="Wade K."/>
            <person name="Ball S.L."/>
            <person name="Bradley K.W."/>
            <person name="Asai D.J."/>
            <person name="Bowman C.A."/>
            <person name="Russell D.A."/>
            <person name="Pope W.H."/>
            <person name="Jacobs-Sera D."/>
            <person name="Hendrix R.W."/>
            <person name="Hatfull G.F."/>
        </authorList>
    </citation>
    <scope>NUCLEOTIDE SEQUENCE [LARGE SCALE GENOMIC DNA]</scope>
    <source>
        <strain evidence="10 11">DSM 27648</strain>
    </source>
</reference>
<dbReference type="Gene3D" id="3.30.470.20">
    <property type="entry name" value="ATP-grasp fold, B domain"/>
    <property type="match status" value="1"/>
</dbReference>
<evidence type="ECO:0000256" key="1">
    <source>
        <dbReference type="ARBA" id="ARBA00004672"/>
    </source>
</evidence>
<evidence type="ECO:0000256" key="8">
    <source>
        <dbReference type="HAMAP-Rule" id="MF_00137"/>
    </source>
</evidence>
<dbReference type="PROSITE" id="PS01057">
    <property type="entry name" value="SAICAR_SYNTHETASE_1"/>
    <property type="match status" value="1"/>
</dbReference>
<dbReference type="CDD" id="cd01414">
    <property type="entry name" value="SAICAR_synt_Sc"/>
    <property type="match status" value="1"/>
</dbReference>
<dbReference type="Pfam" id="PF01259">
    <property type="entry name" value="SAICAR_synt"/>
    <property type="match status" value="1"/>
</dbReference>
<proteinExistence type="inferred from homology"/>
<keyword evidence="5 8" id="KW-0658">Purine biosynthesis</keyword>
<dbReference type="KEGG" id="llu:AKJ09_03586"/>
<dbReference type="Gene3D" id="3.30.200.20">
    <property type="entry name" value="Phosphorylase Kinase, domain 1"/>
    <property type="match status" value="1"/>
</dbReference>
<evidence type="ECO:0000256" key="7">
    <source>
        <dbReference type="ARBA" id="ARBA00048475"/>
    </source>
</evidence>
<evidence type="ECO:0000313" key="10">
    <source>
        <dbReference type="EMBL" id="AKU96922.1"/>
    </source>
</evidence>
<dbReference type="PATRIC" id="fig|1391654.3.peg.3631"/>
<sequence length="319" mass="35813">MDDELLKAQLGQTLERTSFEGLGTKYEGKVRDNYSRGDRRFIVVTDRISAFDRILGTIPFKGQVLNQLAAWWFEKTKDVAKSHYIGTPDPNVLECVECKPLPVEMVVRAYITGSTSTSMWTHYQEGKRTFCGHALPEGLVKNQKLERAILTPATKAPLGEHDISASREEILARGEITADDFDRAAEMVMKLFAVGQKLCAERGLILVDTKYELGKTASGEIVLIDEIHTPDSSRYWMANTYDERFTAGLDPEPLDKDFVRRYYTALGYRGDGEPAPLPPEVRVGAAKRYIEAYERVTGETFQPNVDDPLPRIAKNLGLS</sequence>
<keyword evidence="4 8" id="KW-0547">Nucleotide-binding</keyword>
<comment type="pathway">
    <text evidence="1 8">Purine metabolism; IMP biosynthesis via de novo pathway; 5-amino-1-(5-phospho-D-ribosyl)imidazole-4-carboxamide from 5-amino-1-(5-phospho-D-ribosyl)imidazole-4-carboxylate: step 1/2.</text>
</comment>
<dbReference type="SUPFAM" id="SSF56104">
    <property type="entry name" value="SAICAR synthase-like"/>
    <property type="match status" value="1"/>
</dbReference>
<name>A0A0K1PTS7_9BACT</name>
<keyword evidence="11" id="KW-1185">Reference proteome</keyword>
<evidence type="ECO:0000256" key="5">
    <source>
        <dbReference type="ARBA" id="ARBA00022755"/>
    </source>
</evidence>
<keyword evidence="6 8" id="KW-0067">ATP-binding</keyword>
<dbReference type="GO" id="GO:0005737">
    <property type="term" value="C:cytoplasm"/>
    <property type="evidence" value="ECO:0007669"/>
    <property type="project" value="TreeGrafter"/>
</dbReference>
<dbReference type="InterPro" id="IPR028923">
    <property type="entry name" value="SAICAR_synt/ADE2_N"/>
</dbReference>
<feature type="domain" description="SAICAR synthetase/ADE2 N-terminal" evidence="9">
    <location>
        <begin position="26"/>
        <end position="265"/>
    </location>
</feature>
<evidence type="ECO:0000259" key="9">
    <source>
        <dbReference type="Pfam" id="PF01259"/>
    </source>
</evidence>
<evidence type="ECO:0000313" key="11">
    <source>
        <dbReference type="Proteomes" id="UP000064967"/>
    </source>
</evidence>
<dbReference type="UniPathway" id="UPA00074">
    <property type="reaction ID" value="UER00131"/>
</dbReference>
<keyword evidence="3 8" id="KW-0436">Ligase</keyword>
<comment type="catalytic activity">
    <reaction evidence="7 8">
        <text>5-amino-1-(5-phospho-D-ribosyl)imidazole-4-carboxylate + L-aspartate + ATP = (2S)-2-[5-amino-1-(5-phospho-beta-D-ribosyl)imidazole-4-carboxamido]succinate + ADP + phosphate + 2 H(+)</text>
        <dbReference type="Rhea" id="RHEA:22628"/>
        <dbReference type="ChEBI" id="CHEBI:15378"/>
        <dbReference type="ChEBI" id="CHEBI:29991"/>
        <dbReference type="ChEBI" id="CHEBI:30616"/>
        <dbReference type="ChEBI" id="CHEBI:43474"/>
        <dbReference type="ChEBI" id="CHEBI:58443"/>
        <dbReference type="ChEBI" id="CHEBI:77657"/>
        <dbReference type="ChEBI" id="CHEBI:456216"/>
        <dbReference type="EC" id="6.3.2.6"/>
    </reaction>
</comment>
<dbReference type="PANTHER" id="PTHR43700">
    <property type="entry name" value="PHOSPHORIBOSYLAMINOIMIDAZOLE-SUCCINOCARBOXAMIDE SYNTHASE"/>
    <property type="match status" value="1"/>
</dbReference>